<evidence type="ECO:0000313" key="2">
    <source>
        <dbReference type="EMBL" id="KUI72074.1"/>
    </source>
</evidence>
<reference evidence="2" key="1">
    <citation type="submission" date="2014-12" db="EMBL/GenBank/DDBJ databases">
        <title>Genome Sequence of Valsa Canker Pathogens Uncovers a Specific Adaption of Colonization on Woody Bark.</title>
        <authorList>
            <person name="Yin Z."/>
            <person name="Liu H."/>
            <person name="Gao X."/>
            <person name="Li Z."/>
            <person name="Song N."/>
            <person name="Ke X."/>
            <person name="Dai Q."/>
            <person name="Wu Y."/>
            <person name="Sun Y."/>
            <person name="Xu J.-R."/>
            <person name="Kang Z.K."/>
            <person name="Wang L."/>
            <person name="Huang L."/>
        </authorList>
    </citation>
    <scope>NUCLEOTIDE SEQUENCE [LARGE SCALE GENOMIC DNA]</scope>
    <source>
        <strain evidence="2">03-8</strain>
    </source>
</reference>
<name>A0A194W6G3_CYTMA</name>
<protein>
    <recommendedName>
        <fullName evidence="4">Protein mmf1, mitochondrial</fullName>
    </recommendedName>
</protein>
<dbReference type="GO" id="GO:0005739">
    <property type="term" value="C:mitochondrion"/>
    <property type="evidence" value="ECO:0007669"/>
    <property type="project" value="TreeGrafter"/>
</dbReference>
<dbReference type="SMR" id="A0A194W6G3"/>
<dbReference type="InterPro" id="IPR006056">
    <property type="entry name" value="RidA"/>
</dbReference>
<evidence type="ECO:0000313" key="3">
    <source>
        <dbReference type="Proteomes" id="UP000078559"/>
    </source>
</evidence>
<dbReference type="NCBIfam" id="TIGR00004">
    <property type="entry name" value="Rid family detoxifying hydrolase"/>
    <property type="match status" value="1"/>
</dbReference>
<dbReference type="Proteomes" id="UP000078559">
    <property type="component" value="Chromosome 8"/>
</dbReference>
<dbReference type="InterPro" id="IPR006175">
    <property type="entry name" value="YjgF/YER057c/UK114"/>
</dbReference>
<evidence type="ECO:0000256" key="1">
    <source>
        <dbReference type="ARBA" id="ARBA00010552"/>
    </source>
</evidence>
<dbReference type="OrthoDB" id="309640at2759"/>
<dbReference type="GO" id="GO:0019239">
    <property type="term" value="F:deaminase activity"/>
    <property type="evidence" value="ECO:0007669"/>
    <property type="project" value="TreeGrafter"/>
</dbReference>
<dbReference type="GO" id="GO:0005829">
    <property type="term" value="C:cytosol"/>
    <property type="evidence" value="ECO:0007669"/>
    <property type="project" value="TreeGrafter"/>
</dbReference>
<sequence>MSKAEAVLTEKAPRPRPQLSQAIKYNGMVYCSGNIGLNPQTSKIVEGTVQDRTRQTLKNMQAVLEAAGSSLSNVVKVNVFITTMDNFALVNEVYDEFFVSSPKPCRTCVAVKQLPLDTDVEIECTAYVN</sequence>
<dbReference type="FunFam" id="3.30.1330.40:FF:000001">
    <property type="entry name" value="L-PSP family endoribonuclease"/>
    <property type="match status" value="1"/>
</dbReference>
<accession>A0A194W6G3</accession>
<dbReference type="PANTHER" id="PTHR11803:SF42">
    <property type="entry name" value="MMF1"/>
    <property type="match status" value="1"/>
</dbReference>
<organism evidence="2 3">
    <name type="scientific">Cytospora mali</name>
    <name type="common">Apple Valsa canker fungus</name>
    <name type="synonym">Valsa mali</name>
    <dbReference type="NCBI Taxonomy" id="578113"/>
    <lineage>
        <taxon>Eukaryota</taxon>
        <taxon>Fungi</taxon>
        <taxon>Dikarya</taxon>
        <taxon>Ascomycota</taxon>
        <taxon>Pezizomycotina</taxon>
        <taxon>Sordariomycetes</taxon>
        <taxon>Sordariomycetidae</taxon>
        <taxon>Diaporthales</taxon>
        <taxon>Cytosporaceae</taxon>
        <taxon>Cytospora</taxon>
    </lineage>
</organism>
<dbReference type="Pfam" id="PF01042">
    <property type="entry name" value="Ribonuc_L-PSP"/>
    <property type="match status" value="1"/>
</dbReference>
<keyword evidence="3" id="KW-1185">Reference proteome</keyword>
<dbReference type="Gene3D" id="3.30.1330.40">
    <property type="entry name" value="RutC-like"/>
    <property type="match status" value="1"/>
</dbReference>
<dbReference type="PANTHER" id="PTHR11803">
    <property type="entry name" value="2-IMINOBUTANOATE/2-IMINOPROPANOATE DEAMINASE RIDA"/>
    <property type="match status" value="1"/>
</dbReference>
<dbReference type="CDD" id="cd00448">
    <property type="entry name" value="YjgF_YER057c_UK114_family"/>
    <property type="match status" value="1"/>
</dbReference>
<dbReference type="SUPFAM" id="SSF55298">
    <property type="entry name" value="YjgF-like"/>
    <property type="match status" value="1"/>
</dbReference>
<gene>
    <name evidence="2" type="ORF">VM1G_07670</name>
</gene>
<dbReference type="EMBL" id="CM003105">
    <property type="protein sequence ID" value="KUI72074.1"/>
    <property type="molecule type" value="Genomic_DNA"/>
</dbReference>
<proteinExistence type="inferred from homology"/>
<comment type="similarity">
    <text evidence="1">Belongs to the RutC family.</text>
</comment>
<evidence type="ECO:0008006" key="4">
    <source>
        <dbReference type="Google" id="ProtNLM"/>
    </source>
</evidence>
<dbReference type="InterPro" id="IPR035959">
    <property type="entry name" value="RutC-like_sf"/>
</dbReference>
<dbReference type="AlphaFoldDB" id="A0A194W6G3"/>